<evidence type="ECO:0000313" key="1">
    <source>
        <dbReference type="EMBL" id="KRM39934.1"/>
    </source>
</evidence>
<evidence type="ECO:0000313" key="2">
    <source>
        <dbReference type="Proteomes" id="UP000051223"/>
    </source>
</evidence>
<protein>
    <submittedName>
        <fullName evidence="1">Uncharacterized protein</fullName>
    </submittedName>
</protein>
<gene>
    <name evidence="1" type="ORF">FC39_GL000935</name>
</gene>
<reference evidence="1 2" key="1">
    <citation type="journal article" date="2015" name="Genome Announc.">
        <title>Expanding the biotechnology potential of lactobacilli through comparative genomics of 213 strains and associated genera.</title>
        <authorList>
            <person name="Sun Z."/>
            <person name="Harris H.M."/>
            <person name="McCann A."/>
            <person name="Guo C."/>
            <person name="Argimon S."/>
            <person name="Zhang W."/>
            <person name="Yang X."/>
            <person name="Jeffery I.B."/>
            <person name="Cooney J.C."/>
            <person name="Kagawa T.F."/>
            <person name="Liu W."/>
            <person name="Song Y."/>
            <person name="Salvetti E."/>
            <person name="Wrobel A."/>
            <person name="Rasinkangas P."/>
            <person name="Parkhill J."/>
            <person name="Rea M.C."/>
            <person name="O'Sullivan O."/>
            <person name="Ritari J."/>
            <person name="Douillard F.P."/>
            <person name="Paul Ross R."/>
            <person name="Yang R."/>
            <person name="Briner A.E."/>
            <person name="Felis G.E."/>
            <person name="de Vos W.M."/>
            <person name="Barrangou R."/>
            <person name="Klaenhammer T.R."/>
            <person name="Caufield P.W."/>
            <person name="Cui Y."/>
            <person name="Zhang H."/>
            <person name="O'Toole P.W."/>
        </authorList>
    </citation>
    <scope>NUCLEOTIDE SEQUENCE [LARGE SCALE GENOMIC DNA]</scope>
    <source>
        <strain evidence="1 2">DSM 5661</strain>
    </source>
</reference>
<organism evidence="1 2">
    <name type="scientific">Lactobacillus hamsteri DSM 5661 = JCM 6256</name>
    <dbReference type="NCBI Taxonomy" id="1423754"/>
    <lineage>
        <taxon>Bacteria</taxon>
        <taxon>Bacillati</taxon>
        <taxon>Bacillota</taxon>
        <taxon>Bacilli</taxon>
        <taxon>Lactobacillales</taxon>
        <taxon>Lactobacillaceae</taxon>
        <taxon>Lactobacillus</taxon>
    </lineage>
</organism>
<sequence>MDYDEMIDLINAYIKQFKIDVAPAISNVEKYGWEVLGDKIDEISDAHKLDFIGQVFDAGYVTDEDDYNFVQNFLNEFNFEDIQQVLFNELAAFPSDAIKAQQEFSARLHDKHSATLRKWNSSIDMFKSKNYPEAGNDIRQSLEFLLRDILKNKKSIENQTKGSDILKSELGRYLKEKEINQENIRFLTNIVNSIIKISNEKFKHGEPIGLTEKDIRFYMNETYLVMQRMLDIEGE</sequence>
<dbReference type="PATRIC" id="fig|1423754.3.peg.963"/>
<dbReference type="RefSeq" id="WP_155833175.1">
    <property type="nucleotide sequence ID" value="NZ_AZGI01000030.1"/>
</dbReference>
<dbReference type="AlphaFoldDB" id="A0A0R1YC08"/>
<accession>A0A0R1YC08</accession>
<name>A0A0R1YC08_9LACO</name>
<dbReference type="OrthoDB" id="5149141at2"/>
<dbReference type="eggNOG" id="ENOG5032Q2K">
    <property type="taxonomic scope" value="Bacteria"/>
</dbReference>
<dbReference type="Proteomes" id="UP000051223">
    <property type="component" value="Unassembled WGS sequence"/>
</dbReference>
<dbReference type="EMBL" id="AZGI01000030">
    <property type="protein sequence ID" value="KRM39934.1"/>
    <property type="molecule type" value="Genomic_DNA"/>
</dbReference>
<keyword evidence="2" id="KW-1185">Reference proteome</keyword>
<dbReference type="STRING" id="1423754.FC39_GL000935"/>
<proteinExistence type="predicted"/>
<comment type="caution">
    <text evidence="1">The sequence shown here is derived from an EMBL/GenBank/DDBJ whole genome shotgun (WGS) entry which is preliminary data.</text>
</comment>